<dbReference type="InterPro" id="IPR052948">
    <property type="entry name" value="Low_temp-induced_all0457"/>
</dbReference>
<feature type="transmembrane region" description="Helical" evidence="1">
    <location>
        <begin position="46"/>
        <end position="74"/>
    </location>
</feature>
<keyword evidence="1" id="KW-0812">Transmembrane</keyword>
<gene>
    <name evidence="2" type="ORF">AWB68_08827</name>
</gene>
<dbReference type="EMBL" id="FCON02000451">
    <property type="protein sequence ID" value="SAL88590.1"/>
    <property type="molecule type" value="Genomic_DNA"/>
</dbReference>
<protein>
    <submittedName>
        <fullName evidence="2">Uncharacterized protein</fullName>
    </submittedName>
</protein>
<sequence length="166" mass="17713">MRKLIERGFDMKRFSVIGKGYHTEEKVVGFYNIGDRMKMWGKYGAFWGGVWGILFGGVFVTLPVLGPVVIAGYLASMVVSAIEGPVLVGGVSALGAALFNAGVPKDHVIRYETAVEAEGFLVMAHGPAEEMARARDILHEHTPLSVDLHEGAGTASGAEHAETIAT</sequence>
<name>A0A158L6S8_9BURK</name>
<dbReference type="PANTHER" id="PTHR36109">
    <property type="entry name" value="MEMBRANE PROTEIN-RELATED"/>
    <property type="match status" value="1"/>
</dbReference>
<dbReference type="RefSeq" id="WP_235028882.1">
    <property type="nucleotide sequence ID" value="NZ_FCON02000451.1"/>
</dbReference>
<keyword evidence="1" id="KW-1133">Transmembrane helix</keyword>
<proteinExistence type="predicted"/>
<keyword evidence="1" id="KW-0472">Membrane</keyword>
<accession>A0A158L6S8</accession>
<reference evidence="2" key="1">
    <citation type="submission" date="2016-01" db="EMBL/GenBank/DDBJ databases">
        <authorList>
            <person name="Peeters C."/>
        </authorList>
    </citation>
    <scope>NUCLEOTIDE SEQUENCE [LARGE SCALE GENOMIC DNA]</scope>
    <source>
        <strain evidence="2">LMG 22940</strain>
    </source>
</reference>
<comment type="caution">
    <text evidence="2">The sequence shown here is derived from an EMBL/GenBank/DDBJ whole genome shotgun (WGS) entry which is preliminary data.</text>
</comment>
<feature type="transmembrane region" description="Helical" evidence="1">
    <location>
        <begin position="86"/>
        <end position="103"/>
    </location>
</feature>
<evidence type="ECO:0000313" key="3">
    <source>
        <dbReference type="Proteomes" id="UP000054770"/>
    </source>
</evidence>
<dbReference type="Proteomes" id="UP000054770">
    <property type="component" value="Unassembled WGS sequence"/>
</dbReference>
<evidence type="ECO:0000256" key="1">
    <source>
        <dbReference type="SAM" id="Phobius"/>
    </source>
</evidence>
<dbReference type="AlphaFoldDB" id="A0A158L6S8"/>
<keyword evidence="3" id="KW-1185">Reference proteome</keyword>
<dbReference type="PANTHER" id="PTHR36109:SF2">
    <property type="entry name" value="MEMBRANE PROTEIN"/>
    <property type="match status" value="1"/>
</dbReference>
<evidence type="ECO:0000313" key="2">
    <source>
        <dbReference type="EMBL" id="SAL88590.1"/>
    </source>
</evidence>
<organism evidence="2 3">
    <name type="scientific">Caballeronia choica</name>
    <dbReference type="NCBI Taxonomy" id="326476"/>
    <lineage>
        <taxon>Bacteria</taxon>
        <taxon>Pseudomonadati</taxon>
        <taxon>Pseudomonadota</taxon>
        <taxon>Betaproteobacteria</taxon>
        <taxon>Burkholderiales</taxon>
        <taxon>Burkholderiaceae</taxon>
        <taxon>Caballeronia</taxon>
    </lineage>
</organism>